<dbReference type="CDD" id="cd01647">
    <property type="entry name" value="RT_LTR"/>
    <property type="match status" value="1"/>
</dbReference>
<evidence type="ECO:0000259" key="10">
    <source>
        <dbReference type="PROSITE" id="PS50158"/>
    </source>
</evidence>
<dbReference type="AlphaFoldDB" id="A0AAD9UUW1"/>
<dbReference type="FunFam" id="3.10.10.10:FF:000003">
    <property type="entry name" value="Retrovirus-related Pol polyprotein from transposon 297-like Protein"/>
    <property type="match status" value="1"/>
</dbReference>
<feature type="domain" description="Integrase catalytic" evidence="11">
    <location>
        <begin position="897"/>
        <end position="1057"/>
    </location>
</feature>
<dbReference type="GO" id="GO:0006508">
    <property type="term" value="P:proteolysis"/>
    <property type="evidence" value="ECO:0007669"/>
    <property type="project" value="InterPro"/>
</dbReference>
<reference evidence="12" key="2">
    <citation type="journal article" date="2023" name="Science">
        <title>Genomic signatures of disease resistance in endangered staghorn corals.</title>
        <authorList>
            <person name="Vollmer S.V."/>
            <person name="Selwyn J.D."/>
            <person name="Despard B.A."/>
            <person name="Roesel C.L."/>
        </authorList>
    </citation>
    <scope>NUCLEOTIDE SEQUENCE</scope>
    <source>
        <strain evidence="12">K2</strain>
    </source>
</reference>
<evidence type="ECO:0000313" key="13">
    <source>
        <dbReference type="Proteomes" id="UP001249851"/>
    </source>
</evidence>
<evidence type="ECO:0000256" key="6">
    <source>
        <dbReference type="ARBA" id="ARBA00022801"/>
    </source>
</evidence>
<proteinExistence type="predicted"/>
<reference evidence="12" key="1">
    <citation type="journal article" date="2023" name="G3 (Bethesda)">
        <title>Whole genome assembly and annotation of the endangered Caribbean coral Acropora cervicornis.</title>
        <authorList>
            <person name="Selwyn J.D."/>
            <person name="Vollmer S.V."/>
        </authorList>
    </citation>
    <scope>NUCLEOTIDE SEQUENCE</scope>
    <source>
        <strain evidence="12">K2</strain>
    </source>
</reference>
<dbReference type="InterPro" id="IPR036397">
    <property type="entry name" value="RNaseH_sf"/>
</dbReference>
<dbReference type="Proteomes" id="UP001249851">
    <property type="component" value="Unassembled WGS sequence"/>
</dbReference>
<dbReference type="EMBL" id="JARQWQ010000105">
    <property type="protein sequence ID" value="KAK2550864.1"/>
    <property type="molecule type" value="Genomic_DNA"/>
</dbReference>
<keyword evidence="5" id="KW-0255">Endonuclease</keyword>
<dbReference type="FunFam" id="3.30.420.10:FF:000063">
    <property type="entry name" value="Retrovirus-related Pol polyprotein from transposon 297-like Protein"/>
    <property type="match status" value="1"/>
</dbReference>
<dbReference type="Gene3D" id="3.10.20.370">
    <property type="match status" value="1"/>
</dbReference>
<dbReference type="InterPro" id="IPR012337">
    <property type="entry name" value="RNaseH-like_sf"/>
</dbReference>
<feature type="region of interest" description="Disordered" evidence="9">
    <location>
        <begin position="154"/>
        <end position="187"/>
    </location>
</feature>
<dbReference type="PROSITE" id="PS50158">
    <property type="entry name" value="ZF_CCHC"/>
    <property type="match status" value="1"/>
</dbReference>
<dbReference type="SUPFAM" id="SSF50630">
    <property type="entry name" value="Acid proteases"/>
    <property type="match status" value="1"/>
</dbReference>
<dbReference type="Pfam" id="PF00078">
    <property type="entry name" value="RVT_1"/>
    <property type="match status" value="1"/>
</dbReference>
<dbReference type="EC" id="2.7.7.49" evidence="1"/>
<keyword evidence="8" id="KW-0862">Zinc</keyword>
<dbReference type="CDD" id="cd09274">
    <property type="entry name" value="RNase_HI_RT_Ty3"/>
    <property type="match status" value="1"/>
</dbReference>
<dbReference type="Gene3D" id="2.40.70.10">
    <property type="entry name" value="Acid Proteases"/>
    <property type="match status" value="1"/>
</dbReference>
<dbReference type="InterPro" id="IPR043128">
    <property type="entry name" value="Rev_trsase/Diguanyl_cyclase"/>
</dbReference>
<evidence type="ECO:0000256" key="4">
    <source>
        <dbReference type="ARBA" id="ARBA00022722"/>
    </source>
</evidence>
<dbReference type="Gene3D" id="1.10.340.70">
    <property type="match status" value="1"/>
</dbReference>
<dbReference type="GO" id="GO:0004190">
    <property type="term" value="F:aspartic-type endopeptidase activity"/>
    <property type="evidence" value="ECO:0007669"/>
    <property type="project" value="InterPro"/>
</dbReference>
<dbReference type="Pfam" id="PF00665">
    <property type="entry name" value="rve"/>
    <property type="match status" value="1"/>
</dbReference>
<dbReference type="InterPro" id="IPR000477">
    <property type="entry name" value="RT_dom"/>
</dbReference>
<keyword evidence="2" id="KW-0808">Transferase</keyword>
<dbReference type="CDD" id="cd00303">
    <property type="entry name" value="retropepsin_like"/>
    <property type="match status" value="1"/>
</dbReference>
<evidence type="ECO:0000256" key="2">
    <source>
        <dbReference type="ARBA" id="ARBA00022679"/>
    </source>
</evidence>
<evidence type="ECO:0000256" key="9">
    <source>
        <dbReference type="SAM" id="MobiDB-lite"/>
    </source>
</evidence>
<dbReference type="InterPro" id="IPR050951">
    <property type="entry name" value="Retrovirus_Pol_polyprotein"/>
</dbReference>
<keyword evidence="6" id="KW-0378">Hydrolase</keyword>
<dbReference type="InterPro" id="IPR041373">
    <property type="entry name" value="RT_RNaseH"/>
</dbReference>
<organism evidence="12 13">
    <name type="scientific">Acropora cervicornis</name>
    <name type="common">Staghorn coral</name>
    <dbReference type="NCBI Taxonomy" id="6130"/>
    <lineage>
        <taxon>Eukaryota</taxon>
        <taxon>Metazoa</taxon>
        <taxon>Cnidaria</taxon>
        <taxon>Anthozoa</taxon>
        <taxon>Hexacorallia</taxon>
        <taxon>Scleractinia</taxon>
        <taxon>Astrocoeniina</taxon>
        <taxon>Acroporidae</taxon>
        <taxon>Acropora</taxon>
    </lineage>
</organism>
<dbReference type="PROSITE" id="PS50994">
    <property type="entry name" value="INTEGRASE"/>
    <property type="match status" value="1"/>
</dbReference>
<dbReference type="SUPFAM" id="SSF56672">
    <property type="entry name" value="DNA/RNA polymerases"/>
    <property type="match status" value="1"/>
</dbReference>
<feature type="domain" description="CCHC-type" evidence="10">
    <location>
        <begin position="217"/>
        <end position="232"/>
    </location>
</feature>
<dbReference type="Pfam" id="PF17921">
    <property type="entry name" value="Integrase_H2C2"/>
    <property type="match status" value="1"/>
</dbReference>
<evidence type="ECO:0000256" key="5">
    <source>
        <dbReference type="ARBA" id="ARBA00022759"/>
    </source>
</evidence>
<dbReference type="PANTHER" id="PTHR37984">
    <property type="entry name" value="PROTEIN CBG26694"/>
    <property type="match status" value="1"/>
</dbReference>
<evidence type="ECO:0000259" key="11">
    <source>
        <dbReference type="PROSITE" id="PS50994"/>
    </source>
</evidence>
<keyword evidence="7" id="KW-0695">RNA-directed DNA polymerase</keyword>
<dbReference type="InterPro" id="IPR001584">
    <property type="entry name" value="Integrase_cat-core"/>
</dbReference>
<dbReference type="Pfam" id="PF17917">
    <property type="entry name" value="RT_RNaseH"/>
    <property type="match status" value="1"/>
</dbReference>
<name>A0AAD9UUW1_ACRCE</name>
<protein>
    <recommendedName>
        <fullName evidence="1">RNA-directed DNA polymerase</fullName>
        <ecNumber evidence="1">2.7.7.49</ecNumber>
    </recommendedName>
</protein>
<accession>A0AAD9UUW1</accession>
<evidence type="ECO:0000256" key="8">
    <source>
        <dbReference type="PROSITE-ProRule" id="PRU00047"/>
    </source>
</evidence>
<keyword evidence="4" id="KW-0540">Nuclease</keyword>
<dbReference type="InterPro" id="IPR041588">
    <property type="entry name" value="Integrase_H2C2"/>
</dbReference>
<evidence type="ECO:0000256" key="1">
    <source>
        <dbReference type="ARBA" id="ARBA00012493"/>
    </source>
</evidence>
<dbReference type="Gene3D" id="3.10.10.10">
    <property type="entry name" value="HIV Type 1 Reverse Transcriptase, subunit A, domain 1"/>
    <property type="match status" value="1"/>
</dbReference>
<sequence length="1212" mass="135720">MSDSADSEDSMATTLQLPTIPPFSVTSDQTTLGQRWSKWVKGLEYFLVASNITDKKQRRAVLLHLAGPEVQTVFETLSETGDDYATALAKLTAYFEPKKNTPFERHLFRQAAQGPTENMDSLRRRLLRETDLTLDGILQIARSIEASDLHATKMEEASDTSRQVNEEITGSSRSRRPKNVKNSRAPNHDKKPVVYFCCGRSGHRAKDSSCPAVGKTCSNCGKQGHFAGVCKSAPKRVTDSPNIAYQRNANGLRYVTVEDNTDSDDEYLFAIGSNMEDKTVQITVEGTLIPVIVDSGASVNVLDSATFNRLSESGVVLRDSRVKIYAYGSKTPLPVKGIFNANVSISQLQTQADFVVVENLHAGSLLGKKTATDLGLLRVGPEYLSVGTAVHAIVNKHDAVFSGVGKLKDYQLKVHLNPHITPVAQPQRRLPFHVRKDVEKKLQELQDLDIIEDVEGPTPWVSPLVAVPKSNDDVRVCVDMRRANEAVIRERHPIPTLEETLAALNGAAVFSKLDLRWGYHQIELHPESRVLTTFSTHKGLKRYKRLIFGLSSAPEMYHVPELVFFGFKISANGIAPDDKKIDAVRNARPPQNAAEVRSFLGLVNYCARFIPNFATLAEPLRKLTRSDAEWAWGDAQQDAFHRLKVLLTSDCVVAHYNQAAETELKVDASPVGLGAILLQRSGDSVRPVAYASRTLTDVERRYSQTEKKALAVVWACERFHIYLYGKLFTLYTDHKPLELIYCPKSKLPPRIGRWALRLQPYTFKVVHMAGKTNPADVLSRLPLENQPFRERNIAEEYINYVTVNAVPKAITLKQIACATERDPTLQQVQRCLGGSGWPDTPELNPYKRVKDELCMSNGIVLRGSRIVMPRILWQATLSNAHEGHQGIVRTKQMVREKVWWPGIAQQVETMDVHIDLCGPFPSGESLLVCEDACTRWPEVAILRSTTSAAIIGCLRKIFAVHGLPEKVVTDNGANLASEEFENFLETQGIQHRKVTPYWPQANAEVERFNRTIEKAIRTAHVEGKDWRTDMFTFLLNYRATPHAMTGASPALLHLGREIRTKVPQVETQLSGAVSAALQSAKVKDQQAKQRMKAYVDKRNRASASDIASGDKVLLIKQVRQNKLSTLYDPHPFTVLERKGPSLILQRGDGRMFMCNVSHVHKLHKDSRIQEEDNYVMDVDLPQAVNPPRAEEQDVRRSARVRRAPTYLKNYQL</sequence>
<dbReference type="FunFam" id="3.30.70.270:FF:000026">
    <property type="entry name" value="Transposon Ty3-G Gag-Pol polyprotein"/>
    <property type="match status" value="1"/>
</dbReference>
<dbReference type="PANTHER" id="PTHR37984:SF11">
    <property type="entry name" value="INTEGRASE CATALYTIC DOMAIN-CONTAINING PROTEIN"/>
    <property type="match status" value="1"/>
</dbReference>
<dbReference type="InterPro" id="IPR001969">
    <property type="entry name" value="Aspartic_peptidase_AS"/>
</dbReference>
<dbReference type="Gene3D" id="3.30.70.270">
    <property type="match status" value="1"/>
</dbReference>
<evidence type="ECO:0000313" key="12">
    <source>
        <dbReference type="EMBL" id="KAK2550864.1"/>
    </source>
</evidence>
<dbReference type="SUPFAM" id="SSF53098">
    <property type="entry name" value="Ribonuclease H-like"/>
    <property type="match status" value="1"/>
</dbReference>
<dbReference type="GO" id="GO:0003676">
    <property type="term" value="F:nucleic acid binding"/>
    <property type="evidence" value="ECO:0007669"/>
    <property type="project" value="InterPro"/>
</dbReference>
<dbReference type="InterPro" id="IPR043502">
    <property type="entry name" value="DNA/RNA_pol_sf"/>
</dbReference>
<dbReference type="Gene3D" id="3.30.420.10">
    <property type="entry name" value="Ribonuclease H-like superfamily/Ribonuclease H"/>
    <property type="match status" value="1"/>
</dbReference>
<evidence type="ECO:0000256" key="7">
    <source>
        <dbReference type="ARBA" id="ARBA00022918"/>
    </source>
</evidence>
<keyword evidence="3" id="KW-0548">Nucleotidyltransferase</keyword>
<dbReference type="InterPro" id="IPR001878">
    <property type="entry name" value="Znf_CCHC"/>
</dbReference>
<keyword evidence="13" id="KW-1185">Reference proteome</keyword>
<dbReference type="PROSITE" id="PS00141">
    <property type="entry name" value="ASP_PROTEASE"/>
    <property type="match status" value="1"/>
</dbReference>
<dbReference type="FunFam" id="3.10.20.370:FF:000001">
    <property type="entry name" value="Retrovirus-related Pol polyprotein from transposon 17.6-like protein"/>
    <property type="match status" value="1"/>
</dbReference>
<keyword evidence="8" id="KW-0479">Metal-binding</keyword>
<dbReference type="GO" id="GO:0015074">
    <property type="term" value="P:DNA integration"/>
    <property type="evidence" value="ECO:0007669"/>
    <property type="project" value="InterPro"/>
</dbReference>
<dbReference type="InterPro" id="IPR021109">
    <property type="entry name" value="Peptidase_aspartic_dom_sf"/>
</dbReference>
<evidence type="ECO:0000256" key="3">
    <source>
        <dbReference type="ARBA" id="ARBA00022695"/>
    </source>
</evidence>
<keyword evidence="8" id="KW-0863">Zinc-finger</keyword>
<dbReference type="Gene3D" id="4.10.60.10">
    <property type="entry name" value="Zinc finger, CCHC-type"/>
    <property type="match status" value="1"/>
</dbReference>
<dbReference type="GO" id="GO:0003964">
    <property type="term" value="F:RNA-directed DNA polymerase activity"/>
    <property type="evidence" value="ECO:0007669"/>
    <property type="project" value="UniProtKB-KW"/>
</dbReference>
<dbReference type="GO" id="GO:0008270">
    <property type="term" value="F:zinc ion binding"/>
    <property type="evidence" value="ECO:0007669"/>
    <property type="project" value="UniProtKB-KW"/>
</dbReference>
<feature type="compositionally biased region" description="Polar residues" evidence="9">
    <location>
        <begin position="160"/>
        <end position="172"/>
    </location>
</feature>
<dbReference type="GO" id="GO:0004519">
    <property type="term" value="F:endonuclease activity"/>
    <property type="evidence" value="ECO:0007669"/>
    <property type="project" value="UniProtKB-KW"/>
</dbReference>
<comment type="caution">
    <text evidence="12">The sequence shown here is derived from an EMBL/GenBank/DDBJ whole genome shotgun (WGS) entry which is preliminary data.</text>
</comment>
<gene>
    <name evidence="12" type="ORF">P5673_028383</name>
</gene>